<dbReference type="Proteomes" id="UP000054988">
    <property type="component" value="Unassembled WGS sequence"/>
</dbReference>
<gene>
    <name evidence="1" type="ORF">WG66_418</name>
</gene>
<name>A0A0W0GEL5_MONRR</name>
<reference evidence="1 2" key="1">
    <citation type="submission" date="2015-12" db="EMBL/GenBank/DDBJ databases">
        <title>Draft genome sequence of Moniliophthora roreri, the causal agent of frosty pod rot of cacao.</title>
        <authorList>
            <person name="Aime M.C."/>
            <person name="Diaz-Valderrama J.R."/>
            <person name="Kijpornyongpan T."/>
            <person name="Phillips-Mora W."/>
        </authorList>
    </citation>
    <scope>NUCLEOTIDE SEQUENCE [LARGE SCALE GENOMIC DNA]</scope>
    <source>
        <strain evidence="1 2">MCA 2952</strain>
    </source>
</reference>
<evidence type="ECO:0000313" key="2">
    <source>
        <dbReference type="Proteomes" id="UP000054988"/>
    </source>
</evidence>
<evidence type="ECO:0000313" key="1">
    <source>
        <dbReference type="EMBL" id="KTB47005.1"/>
    </source>
</evidence>
<organism evidence="1 2">
    <name type="scientific">Moniliophthora roreri</name>
    <name type="common">Frosty pod rot fungus</name>
    <name type="synonym">Monilia roreri</name>
    <dbReference type="NCBI Taxonomy" id="221103"/>
    <lineage>
        <taxon>Eukaryota</taxon>
        <taxon>Fungi</taxon>
        <taxon>Dikarya</taxon>
        <taxon>Basidiomycota</taxon>
        <taxon>Agaricomycotina</taxon>
        <taxon>Agaricomycetes</taxon>
        <taxon>Agaricomycetidae</taxon>
        <taxon>Agaricales</taxon>
        <taxon>Marasmiineae</taxon>
        <taxon>Marasmiaceae</taxon>
        <taxon>Moniliophthora</taxon>
    </lineage>
</organism>
<dbReference type="EMBL" id="LATX01000179">
    <property type="protein sequence ID" value="KTB47005.1"/>
    <property type="molecule type" value="Genomic_DNA"/>
</dbReference>
<comment type="caution">
    <text evidence="1">The sequence shown here is derived from an EMBL/GenBank/DDBJ whole genome shotgun (WGS) entry which is preliminary data.</text>
</comment>
<protein>
    <submittedName>
        <fullName evidence="1">Uncharacterized protein</fullName>
    </submittedName>
</protein>
<accession>A0A0W0GEL5</accession>
<sequence length="223" mass="24156">MPSTLIAVFQLIFWEGRKRQSATKSSSVESYRYNSVKLVEIGDVGLGTNGTLHQCTPRHNSSFAGLGASLVSNTTIRNGQVVEPHDTGFRVVCGVLSLRLGQSVALEENMALEVGVGCMSPGIFASHGPGATGQGATHFSNVRVLSIYGISYRKRWMRSGIITLPFPTCSWRMVLELSTLQTPHVDSFLPDIGNTTDGGDSTRQIKAARTERFYDAAVYQVGL</sequence>
<proteinExistence type="predicted"/>
<dbReference type="AlphaFoldDB" id="A0A0W0GEL5"/>